<feature type="transmembrane region" description="Helical" evidence="8">
    <location>
        <begin position="512"/>
        <end position="533"/>
    </location>
</feature>
<dbReference type="GO" id="GO:0019706">
    <property type="term" value="F:protein-cysteine S-palmitoyltransferase activity"/>
    <property type="evidence" value="ECO:0007669"/>
    <property type="project" value="UniProtKB-EC"/>
</dbReference>
<evidence type="ECO:0000313" key="11">
    <source>
        <dbReference type="Proteomes" id="UP000030762"/>
    </source>
</evidence>
<dbReference type="PANTHER" id="PTHR24161:SF85">
    <property type="entry name" value="PALMITOYLTRANSFERASE HIP14"/>
    <property type="match status" value="1"/>
</dbReference>
<evidence type="ECO:0000256" key="1">
    <source>
        <dbReference type="ARBA" id="ARBA00004141"/>
    </source>
</evidence>
<evidence type="ECO:0000256" key="3">
    <source>
        <dbReference type="ARBA" id="ARBA00022737"/>
    </source>
</evidence>
<dbReference type="InterPro" id="IPR002110">
    <property type="entry name" value="Ankyrin_rpt"/>
</dbReference>
<feature type="domain" description="Palmitoyltransferase DHHC" evidence="9">
    <location>
        <begin position="467"/>
        <end position="590"/>
    </location>
</feature>
<dbReference type="InterPro" id="IPR001594">
    <property type="entry name" value="Palmitoyltrfase_DHHC"/>
</dbReference>
<feature type="transmembrane region" description="Helical" evidence="8">
    <location>
        <begin position="553"/>
        <end position="570"/>
    </location>
</feature>
<feature type="repeat" description="ANK" evidence="7">
    <location>
        <begin position="188"/>
        <end position="220"/>
    </location>
</feature>
<dbReference type="EMBL" id="JH767168">
    <property type="protein sequence ID" value="EQC31544.1"/>
    <property type="molecule type" value="Genomic_DNA"/>
</dbReference>
<dbReference type="Proteomes" id="UP000030762">
    <property type="component" value="Unassembled WGS sequence"/>
</dbReference>
<feature type="transmembrane region" description="Helical" evidence="8">
    <location>
        <begin position="284"/>
        <end position="301"/>
    </location>
</feature>
<sequence>MDGIIYQGQNIYAAALSGDFPLVVLLWGMAAAQQVSPFTPDASMNSAVHFAAAGGNIEILHFFAQQASALRPHVTDIMDAPNSAGETPLIRAAHAGQVAAAKALVSFGCNILAQDVNGNTPAHHAAHQGHLWTLHYLLEAQPCDIDHVLGGQCLMQRDILHWAIDGGNATVLQYILDRGYDPNVPDYEGRTALHHAILDSNKPLIQLLLAYGAKSDTSDERGLTAISTANNLHRNTIVNMILTPTLPAHKAFATPRTTRFWVLLIYAVLWCGCLMLSLVVPWYAFFPLLLLAIYLSMKTLAMSNHKHSKGHSHGHKKLSSIAPSVPLHSGQRHGSVSGIQFTEQDRHVLDDEAATAQVTCGARVRKVWSVVAAQPELAIGLWFGWMLAFTGCLAYVMYRDYFSSTASQFDWWTPMLPLVFVLGAVEATCLVVWLVLVVSDAGHVNTSHEDLPKMLSQAASGVAPVATEHCTTCMVAKPIRSKHCALCGICVGRMDHHCVWVNKCIGFTNHRVFVLFLTTQLVTIALYLVLFVLYLRKDDAFLETLLHSSLPEVVLVVWATLCCLGLANLLRTQLAGIARNVTVNESINWKRYPYLKAVGSNKRTNPFDQGFGANIAEFLSHSVDYLKLREAPRPKMLSGDDTAVKSV</sequence>
<keyword evidence="4 8" id="KW-1133">Transmembrane helix</keyword>
<feature type="repeat" description="ANK" evidence="7">
    <location>
        <begin position="155"/>
        <end position="187"/>
    </location>
</feature>
<dbReference type="OMA" id="VATEHCT"/>
<evidence type="ECO:0000256" key="5">
    <source>
        <dbReference type="ARBA" id="ARBA00023043"/>
    </source>
</evidence>
<accession>T0Q141</accession>
<feature type="transmembrane region" description="Helical" evidence="8">
    <location>
        <begin position="377"/>
        <end position="398"/>
    </location>
</feature>
<evidence type="ECO:0000256" key="2">
    <source>
        <dbReference type="ARBA" id="ARBA00022692"/>
    </source>
</evidence>
<dbReference type="RefSeq" id="XP_008614943.1">
    <property type="nucleotide sequence ID" value="XM_008616721.1"/>
</dbReference>
<gene>
    <name evidence="10" type="ORF">SDRG_10716</name>
</gene>
<reference evidence="10 11" key="1">
    <citation type="submission" date="2012-04" db="EMBL/GenBank/DDBJ databases">
        <title>The Genome Sequence of Saprolegnia declina VS20.</title>
        <authorList>
            <consortium name="The Broad Institute Genome Sequencing Platform"/>
            <person name="Russ C."/>
            <person name="Nusbaum C."/>
            <person name="Tyler B."/>
            <person name="van West P."/>
            <person name="Dieguez-Uribeondo J."/>
            <person name="de Bruijn I."/>
            <person name="Tripathy S."/>
            <person name="Jiang R."/>
            <person name="Young S.K."/>
            <person name="Zeng Q."/>
            <person name="Gargeya S."/>
            <person name="Fitzgerald M."/>
            <person name="Haas B."/>
            <person name="Abouelleil A."/>
            <person name="Alvarado L."/>
            <person name="Arachchi H.M."/>
            <person name="Berlin A."/>
            <person name="Chapman S.B."/>
            <person name="Goldberg J."/>
            <person name="Griggs A."/>
            <person name="Gujja S."/>
            <person name="Hansen M."/>
            <person name="Howarth C."/>
            <person name="Imamovic A."/>
            <person name="Larimer J."/>
            <person name="McCowen C."/>
            <person name="Montmayeur A."/>
            <person name="Murphy C."/>
            <person name="Neiman D."/>
            <person name="Pearson M."/>
            <person name="Priest M."/>
            <person name="Roberts A."/>
            <person name="Saif S."/>
            <person name="Shea T."/>
            <person name="Sisk P."/>
            <person name="Sykes S."/>
            <person name="Wortman J."/>
            <person name="Nusbaum C."/>
            <person name="Birren B."/>
        </authorList>
    </citation>
    <scope>NUCLEOTIDE SEQUENCE [LARGE SCALE GENOMIC DNA]</scope>
    <source>
        <strain evidence="10 11">VS20</strain>
    </source>
</reference>
<dbReference type="SMART" id="SM00248">
    <property type="entry name" value="ANK"/>
    <property type="match status" value="5"/>
</dbReference>
<dbReference type="VEuPathDB" id="FungiDB:SDRG_10716"/>
<keyword evidence="2 8" id="KW-0812">Transmembrane</keyword>
<feature type="repeat" description="ANK" evidence="7">
    <location>
        <begin position="84"/>
        <end position="116"/>
    </location>
</feature>
<dbReference type="Pfam" id="PF12796">
    <property type="entry name" value="Ank_2"/>
    <property type="match status" value="2"/>
</dbReference>
<dbReference type="eggNOG" id="KOG0509">
    <property type="taxonomic scope" value="Eukaryota"/>
</dbReference>
<evidence type="ECO:0000256" key="7">
    <source>
        <dbReference type="PROSITE-ProRule" id="PRU00023"/>
    </source>
</evidence>
<dbReference type="PANTHER" id="PTHR24161">
    <property type="entry name" value="ANK_REP_REGION DOMAIN-CONTAINING PROTEIN-RELATED"/>
    <property type="match status" value="1"/>
</dbReference>
<evidence type="ECO:0000256" key="8">
    <source>
        <dbReference type="RuleBase" id="RU079119"/>
    </source>
</evidence>
<feature type="transmembrane region" description="Helical" evidence="8">
    <location>
        <begin position="260"/>
        <end position="278"/>
    </location>
</feature>
<dbReference type="PROSITE" id="PS50297">
    <property type="entry name" value="ANK_REP_REGION"/>
    <property type="match status" value="1"/>
</dbReference>
<organism evidence="10 11">
    <name type="scientific">Saprolegnia diclina (strain VS20)</name>
    <dbReference type="NCBI Taxonomy" id="1156394"/>
    <lineage>
        <taxon>Eukaryota</taxon>
        <taxon>Sar</taxon>
        <taxon>Stramenopiles</taxon>
        <taxon>Oomycota</taxon>
        <taxon>Saprolegniomycetes</taxon>
        <taxon>Saprolegniales</taxon>
        <taxon>Saprolegniaceae</taxon>
        <taxon>Saprolegnia</taxon>
    </lineage>
</organism>
<evidence type="ECO:0000256" key="6">
    <source>
        <dbReference type="ARBA" id="ARBA00023136"/>
    </source>
</evidence>
<keyword evidence="5 7" id="KW-0040">ANK repeat</keyword>
<dbReference type="PROSITE" id="PS50088">
    <property type="entry name" value="ANK_REPEAT"/>
    <property type="match status" value="3"/>
</dbReference>
<dbReference type="GeneID" id="19951443"/>
<comment type="similarity">
    <text evidence="8">Belongs to the DHHC palmitoyltransferase family.</text>
</comment>
<dbReference type="Gene3D" id="1.25.40.20">
    <property type="entry name" value="Ankyrin repeat-containing domain"/>
    <property type="match status" value="2"/>
</dbReference>
<comment type="domain">
    <text evidence="8">The DHHC domain is required for palmitoyltransferase activity.</text>
</comment>
<evidence type="ECO:0000313" key="10">
    <source>
        <dbReference type="EMBL" id="EQC31544.1"/>
    </source>
</evidence>
<keyword evidence="8" id="KW-0808">Transferase</keyword>
<name>T0Q141_SAPDV</name>
<dbReference type="Pfam" id="PF01529">
    <property type="entry name" value="DHHC"/>
    <property type="match status" value="1"/>
</dbReference>
<keyword evidence="3" id="KW-0677">Repeat</keyword>
<proteinExistence type="inferred from homology"/>
<dbReference type="OrthoDB" id="6781668at2759"/>
<keyword evidence="8" id="KW-0012">Acyltransferase</keyword>
<comment type="subcellular location">
    <subcellularLocation>
        <location evidence="1">Membrane</location>
        <topology evidence="1">Multi-pass membrane protein</topology>
    </subcellularLocation>
</comment>
<keyword evidence="6 8" id="KW-0472">Membrane</keyword>
<protein>
    <recommendedName>
        <fullName evidence="8">Palmitoyltransferase</fullName>
        <ecNumber evidence="8">2.3.1.225</ecNumber>
    </recommendedName>
</protein>
<dbReference type="SUPFAM" id="SSF48403">
    <property type="entry name" value="Ankyrin repeat"/>
    <property type="match status" value="1"/>
</dbReference>
<evidence type="ECO:0000256" key="4">
    <source>
        <dbReference type="ARBA" id="ARBA00022989"/>
    </source>
</evidence>
<feature type="transmembrane region" description="Helical" evidence="8">
    <location>
        <begin position="418"/>
        <end position="438"/>
    </location>
</feature>
<dbReference type="GO" id="GO:0016020">
    <property type="term" value="C:membrane"/>
    <property type="evidence" value="ECO:0007669"/>
    <property type="project" value="UniProtKB-SubCell"/>
</dbReference>
<dbReference type="AlphaFoldDB" id="T0Q141"/>
<dbReference type="InterPro" id="IPR036770">
    <property type="entry name" value="Ankyrin_rpt-contain_sf"/>
</dbReference>
<dbReference type="PROSITE" id="PS50216">
    <property type="entry name" value="DHHC"/>
    <property type="match status" value="1"/>
</dbReference>
<dbReference type="EC" id="2.3.1.225" evidence="8"/>
<comment type="catalytic activity">
    <reaction evidence="8">
        <text>L-cysteinyl-[protein] + hexadecanoyl-CoA = S-hexadecanoyl-L-cysteinyl-[protein] + CoA</text>
        <dbReference type="Rhea" id="RHEA:36683"/>
        <dbReference type="Rhea" id="RHEA-COMP:10131"/>
        <dbReference type="Rhea" id="RHEA-COMP:11032"/>
        <dbReference type="ChEBI" id="CHEBI:29950"/>
        <dbReference type="ChEBI" id="CHEBI:57287"/>
        <dbReference type="ChEBI" id="CHEBI:57379"/>
        <dbReference type="ChEBI" id="CHEBI:74151"/>
        <dbReference type="EC" id="2.3.1.225"/>
    </reaction>
</comment>
<dbReference type="InParanoid" id="T0Q141"/>
<evidence type="ECO:0000259" key="9">
    <source>
        <dbReference type="Pfam" id="PF01529"/>
    </source>
</evidence>
<keyword evidence="11" id="KW-1185">Reference proteome</keyword>